<dbReference type="Proteomes" id="UP000315389">
    <property type="component" value="Unassembled WGS sequence"/>
</dbReference>
<feature type="transmembrane region" description="Helical" evidence="1">
    <location>
        <begin position="23"/>
        <end position="50"/>
    </location>
</feature>
<dbReference type="AlphaFoldDB" id="A0A542ZAZ6"/>
<sequence>MAVPVAVSTAVKAASSTKSGSRVLGVLVALVFALIGAVAAMALLPGLFLVTALTGDSALTGLAETTSGGGDMGSLDAGVPAGQVEFVEEAAKRCEADPAAIAASIITFLGPDTTESWPVKEAAAQLEVTGTWDAYRGEKVTAAKATNQQRIETIGAIWCAVAEKFGDWPDVTEGETYTAVHLGVWSATGLASTGVKVVMDAGHTAKWSKEWQTAGVAYAQSALSMGLVVPGYGAKIDPALERTGPGVARDGTYRLTKGGSGRLDRSELCPVLGSSVWVLRCDAAAALDAWNVAFKAKFRRSMAGSCGAPCAYRSYEEQVATKRANGNMAAEPGYSNHGWGLAFDFHSATYGGSSTAAEYLWMRANARAFGWDHPSWARVGGSKQELWHWEYIGAS</sequence>
<dbReference type="InterPro" id="IPR003709">
    <property type="entry name" value="VanY-like_core_dom"/>
</dbReference>
<dbReference type="Pfam" id="PF02557">
    <property type="entry name" value="VanY"/>
    <property type="match status" value="1"/>
</dbReference>
<evidence type="ECO:0000313" key="3">
    <source>
        <dbReference type="EMBL" id="TQL57482.1"/>
    </source>
</evidence>
<protein>
    <submittedName>
        <fullName evidence="3">D-alanyl-D-alanine carboxypeptidase-like protein</fullName>
    </submittedName>
</protein>
<keyword evidence="4" id="KW-1185">Reference proteome</keyword>
<keyword evidence="3" id="KW-0645">Protease</keyword>
<dbReference type="CDD" id="cd14814">
    <property type="entry name" value="Peptidase_M15"/>
    <property type="match status" value="1"/>
</dbReference>
<dbReference type="EMBL" id="VFOS01000004">
    <property type="protein sequence ID" value="TQL57482.1"/>
    <property type="molecule type" value="Genomic_DNA"/>
</dbReference>
<dbReference type="Gene3D" id="3.30.1380.10">
    <property type="match status" value="1"/>
</dbReference>
<dbReference type="GO" id="GO:0006508">
    <property type="term" value="P:proteolysis"/>
    <property type="evidence" value="ECO:0007669"/>
    <property type="project" value="InterPro"/>
</dbReference>
<keyword evidence="1" id="KW-0472">Membrane</keyword>
<dbReference type="SUPFAM" id="SSF55166">
    <property type="entry name" value="Hedgehog/DD-peptidase"/>
    <property type="match status" value="1"/>
</dbReference>
<keyword evidence="1" id="KW-0812">Transmembrane</keyword>
<evidence type="ECO:0000259" key="2">
    <source>
        <dbReference type="Pfam" id="PF02557"/>
    </source>
</evidence>
<gene>
    <name evidence="3" type="ORF">FB461_2219</name>
</gene>
<evidence type="ECO:0000313" key="4">
    <source>
        <dbReference type="Proteomes" id="UP000315389"/>
    </source>
</evidence>
<accession>A0A542ZAZ6</accession>
<comment type="caution">
    <text evidence="3">The sequence shown here is derived from an EMBL/GenBank/DDBJ whole genome shotgun (WGS) entry which is preliminary data.</text>
</comment>
<proteinExistence type="predicted"/>
<dbReference type="GO" id="GO:0004180">
    <property type="term" value="F:carboxypeptidase activity"/>
    <property type="evidence" value="ECO:0007669"/>
    <property type="project" value="UniProtKB-KW"/>
</dbReference>
<evidence type="ECO:0000256" key="1">
    <source>
        <dbReference type="SAM" id="Phobius"/>
    </source>
</evidence>
<organism evidence="3 4">
    <name type="scientific">Rarobacter faecitabidus</name>
    <dbReference type="NCBI Taxonomy" id="13243"/>
    <lineage>
        <taxon>Bacteria</taxon>
        <taxon>Bacillati</taxon>
        <taxon>Actinomycetota</taxon>
        <taxon>Actinomycetes</taxon>
        <taxon>Micrococcales</taxon>
        <taxon>Rarobacteraceae</taxon>
        <taxon>Rarobacter</taxon>
    </lineage>
</organism>
<keyword evidence="3" id="KW-0121">Carboxypeptidase</keyword>
<feature type="domain" description="D-alanyl-D-alanine carboxypeptidase-like core" evidence="2">
    <location>
        <begin position="313"/>
        <end position="393"/>
    </location>
</feature>
<keyword evidence="1" id="KW-1133">Transmembrane helix</keyword>
<keyword evidence="3" id="KW-0378">Hydrolase</keyword>
<reference evidence="3 4" key="1">
    <citation type="submission" date="2019-06" db="EMBL/GenBank/DDBJ databases">
        <title>Sequencing the genomes of 1000 actinobacteria strains.</title>
        <authorList>
            <person name="Klenk H.-P."/>
        </authorList>
    </citation>
    <scope>NUCLEOTIDE SEQUENCE [LARGE SCALE GENOMIC DNA]</scope>
    <source>
        <strain evidence="3 4">DSM 4813</strain>
    </source>
</reference>
<name>A0A542ZAZ6_RARFA</name>
<dbReference type="OrthoDB" id="5496837at2"/>
<dbReference type="InterPro" id="IPR009045">
    <property type="entry name" value="Zn_M74/Hedgehog-like"/>
</dbReference>